<sequence length="223" mass="25550">METRASQADLVKKTRREFKFSESDGKTEEWKITGIDFSSRSECNRWQSYIYNGYSLQVRINDINVEMILELETQCLLGKARLSYAPEITGYGKNQIKTIGLLMVSVKCLKNIRFLDQPSQSECTISIEPPSIKFNRPASDLGNAGHLEFFKAQVINSMKYILVDTSSRLLKSSTKTNRVSTMLQENGHMVIYNPPNSPFLYLIERFGIEMEEHCTNSVPEIRN</sequence>
<keyword evidence="2" id="KW-1185">Reference proteome</keyword>
<accession>A0A0C2J7W3</accession>
<comment type="caution">
    <text evidence="1">The sequence shown here is derived from an EMBL/GenBank/DDBJ whole genome shotgun (WGS) entry which is preliminary data.</text>
</comment>
<organism evidence="1 2">
    <name type="scientific">Thelohanellus kitauei</name>
    <name type="common">Myxosporean</name>
    <dbReference type="NCBI Taxonomy" id="669202"/>
    <lineage>
        <taxon>Eukaryota</taxon>
        <taxon>Metazoa</taxon>
        <taxon>Cnidaria</taxon>
        <taxon>Myxozoa</taxon>
        <taxon>Myxosporea</taxon>
        <taxon>Bivalvulida</taxon>
        <taxon>Platysporina</taxon>
        <taxon>Myxobolidae</taxon>
        <taxon>Thelohanellus</taxon>
    </lineage>
</organism>
<proteinExistence type="predicted"/>
<dbReference type="Proteomes" id="UP000031668">
    <property type="component" value="Unassembled WGS sequence"/>
</dbReference>
<dbReference type="OrthoDB" id="2142724at2759"/>
<dbReference type="AlphaFoldDB" id="A0A0C2J7W3"/>
<evidence type="ECO:0000313" key="1">
    <source>
        <dbReference type="EMBL" id="KII65173.1"/>
    </source>
</evidence>
<reference evidence="1 2" key="1">
    <citation type="journal article" date="2014" name="Genome Biol. Evol.">
        <title>The genome of the myxosporean Thelohanellus kitauei shows adaptations to nutrient acquisition within its fish host.</title>
        <authorList>
            <person name="Yang Y."/>
            <person name="Xiong J."/>
            <person name="Zhou Z."/>
            <person name="Huo F."/>
            <person name="Miao W."/>
            <person name="Ran C."/>
            <person name="Liu Y."/>
            <person name="Zhang J."/>
            <person name="Feng J."/>
            <person name="Wang M."/>
            <person name="Wang M."/>
            <person name="Wang L."/>
            <person name="Yao B."/>
        </authorList>
    </citation>
    <scope>NUCLEOTIDE SEQUENCE [LARGE SCALE GENOMIC DNA]</scope>
    <source>
        <strain evidence="1">Wuqing</strain>
    </source>
</reference>
<gene>
    <name evidence="1" type="ORF">RF11_11567</name>
</gene>
<dbReference type="EMBL" id="JWZT01003973">
    <property type="protein sequence ID" value="KII65173.1"/>
    <property type="molecule type" value="Genomic_DNA"/>
</dbReference>
<protein>
    <submittedName>
        <fullName evidence="1">Uncharacterized protein</fullName>
    </submittedName>
</protein>
<name>A0A0C2J7W3_THEKT</name>
<evidence type="ECO:0000313" key="2">
    <source>
        <dbReference type="Proteomes" id="UP000031668"/>
    </source>
</evidence>